<dbReference type="InterPro" id="IPR036514">
    <property type="entry name" value="SGNH_hydro_sf"/>
</dbReference>
<dbReference type="SUPFAM" id="SSF52266">
    <property type="entry name" value="SGNH hydrolase"/>
    <property type="match status" value="1"/>
</dbReference>
<keyword evidence="3" id="KW-1185">Reference proteome</keyword>
<dbReference type="Proteomes" id="UP000519439">
    <property type="component" value="Unassembled WGS sequence"/>
</dbReference>
<reference evidence="2 3" key="1">
    <citation type="submission" date="2020-08" db="EMBL/GenBank/DDBJ databases">
        <title>Genomic Encyclopedia of Type Strains, Phase IV (KMG-IV): sequencing the most valuable type-strain genomes for metagenomic binning, comparative biology and taxonomic classification.</title>
        <authorList>
            <person name="Goeker M."/>
        </authorList>
    </citation>
    <scope>NUCLEOTIDE SEQUENCE [LARGE SCALE GENOMIC DNA]</scope>
    <source>
        <strain evidence="2 3">DSM 15743</strain>
    </source>
</reference>
<dbReference type="EMBL" id="JACIDC010000011">
    <property type="protein sequence ID" value="MBB4041452.1"/>
    <property type="molecule type" value="Genomic_DNA"/>
</dbReference>
<dbReference type="AlphaFoldDB" id="A0A7W6IH86"/>
<accession>A0A7W6IH86</accession>
<evidence type="ECO:0000259" key="1">
    <source>
        <dbReference type="Pfam" id="PF13472"/>
    </source>
</evidence>
<dbReference type="InterPro" id="IPR013830">
    <property type="entry name" value="SGNH_hydro"/>
</dbReference>
<evidence type="ECO:0000313" key="3">
    <source>
        <dbReference type="Proteomes" id="UP000519439"/>
    </source>
</evidence>
<dbReference type="GO" id="GO:0016788">
    <property type="term" value="F:hydrolase activity, acting on ester bonds"/>
    <property type="evidence" value="ECO:0007669"/>
    <property type="project" value="UniProtKB-ARBA"/>
</dbReference>
<dbReference type="Pfam" id="PF13472">
    <property type="entry name" value="Lipase_GDSL_2"/>
    <property type="match status" value="1"/>
</dbReference>
<gene>
    <name evidence="2" type="ORF">GGR34_003129</name>
</gene>
<feature type="domain" description="SGNH hydrolase-type esterase" evidence="1">
    <location>
        <begin position="84"/>
        <end position="231"/>
    </location>
</feature>
<protein>
    <submittedName>
        <fullName evidence="2">Lysophospholipase L1-like esterase</fullName>
    </submittedName>
</protein>
<evidence type="ECO:0000313" key="2">
    <source>
        <dbReference type="EMBL" id="MBB4041452.1"/>
    </source>
</evidence>
<comment type="caution">
    <text evidence="2">The sequence shown here is derived from an EMBL/GenBank/DDBJ whole genome shotgun (WGS) entry which is preliminary data.</text>
</comment>
<dbReference type="RefSeq" id="WP_051435362.1">
    <property type="nucleotide sequence ID" value="NZ_JACIDC010000011.1"/>
</dbReference>
<organism evidence="2 3">
    <name type="scientific">Microvirga flocculans</name>
    <dbReference type="NCBI Taxonomy" id="217168"/>
    <lineage>
        <taxon>Bacteria</taxon>
        <taxon>Pseudomonadati</taxon>
        <taxon>Pseudomonadota</taxon>
        <taxon>Alphaproteobacteria</taxon>
        <taxon>Hyphomicrobiales</taxon>
        <taxon>Methylobacteriaceae</taxon>
        <taxon>Microvirga</taxon>
    </lineage>
</organism>
<sequence length="250" mass="26839">MSIGFTIPALSAGWAGRHPRWVAASLSIIALCCGLALWAGGREGEGDRAEIYAERRLQTINTQLDEARKGFIFMAGDSHAELMNAAYRLCGREVVNGGVSGARAELYEDVARRLEFAAHPEIVVLTIGTGDVSHSKDPLSPRTMSAFERSVARTVALFGKVAKRVVVTALPPIGPSLGESFEIPAVAAYSERLRALCAKEGCEFVDPFMTFREEDGATAQPGATRDGLHMSSYRVVQTRLAALICPNGSL</sequence>
<name>A0A7W6IH86_9HYPH</name>
<dbReference type="Gene3D" id="3.40.50.1110">
    <property type="entry name" value="SGNH hydrolase"/>
    <property type="match status" value="1"/>
</dbReference>
<proteinExistence type="predicted"/>